<protein>
    <submittedName>
        <fullName evidence="2">E3 SUMO-protein ligase KIAA1586</fullName>
    </submittedName>
</protein>
<evidence type="ECO:0000313" key="2">
    <source>
        <dbReference type="EMBL" id="KAK0147671.1"/>
    </source>
</evidence>
<keyword evidence="2" id="KW-0436">Ligase</keyword>
<organism evidence="2 3">
    <name type="scientific">Merluccius polli</name>
    <name type="common">Benguela hake</name>
    <name type="synonym">Merluccius cadenati</name>
    <dbReference type="NCBI Taxonomy" id="89951"/>
    <lineage>
        <taxon>Eukaryota</taxon>
        <taxon>Metazoa</taxon>
        <taxon>Chordata</taxon>
        <taxon>Craniata</taxon>
        <taxon>Vertebrata</taxon>
        <taxon>Euteleostomi</taxon>
        <taxon>Actinopterygii</taxon>
        <taxon>Neopterygii</taxon>
        <taxon>Teleostei</taxon>
        <taxon>Neoteleostei</taxon>
        <taxon>Acanthomorphata</taxon>
        <taxon>Zeiogadaria</taxon>
        <taxon>Gadariae</taxon>
        <taxon>Gadiformes</taxon>
        <taxon>Gadoidei</taxon>
        <taxon>Merlucciidae</taxon>
        <taxon>Merluccius</taxon>
    </lineage>
</organism>
<feature type="domain" description="HAT C-terminal dimerisation" evidence="1">
    <location>
        <begin position="603"/>
        <end position="640"/>
    </location>
</feature>
<dbReference type="SUPFAM" id="SSF53098">
    <property type="entry name" value="Ribonuclease H-like"/>
    <property type="match status" value="1"/>
</dbReference>
<dbReference type="PANTHER" id="PTHR46880">
    <property type="entry name" value="RAS-ASSOCIATING DOMAIN-CONTAINING PROTEIN"/>
    <property type="match status" value="1"/>
</dbReference>
<comment type="caution">
    <text evidence="2">The sequence shown here is derived from an EMBL/GenBank/DDBJ whole genome shotgun (WGS) entry which is preliminary data.</text>
</comment>
<evidence type="ECO:0000259" key="1">
    <source>
        <dbReference type="Pfam" id="PF05699"/>
    </source>
</evidence>
<gene>
    <name evidence="2" type="ORF">N1851_012861</name>
</gene>
<keyword evidence="3" id="KW-1185">Reference proteome</keyword>
<accession>A0AA47MX04</accession>
<proteinExistence type="predicted"/>
<evidence type="ECO:0000313" key="3">
    <source>
        <dbReference type="Proteomes" id="UP001174136"/>
    </source>
</evidence>
<dbReference type="PANTHER" id="PTHR46880:SF5">
    <property type="entry name" value="DUF4371 DOMAIN-CONTAINING PROTEIN"/>
    <property type="match status" value="1"/>
</dbReference>
<sequence>MDHSTRDVVSSAAAAANASASTEAVGSSTGSSPFHVWSEEMWATKKQIYPWIDSKDGKLGCKVCCSNTDLSVFKIHGSRDEWRAYSVSPCGVERSKMLTSLRKKIMKHQKSYGHMTAQRILDNAKKETLEKVCDRMNTAHVQATCAVFRTAYHIALSNRPFSDHFGLLDLQGENGVDIGIGLHSRYSAAQIVDHIAEQMRKKACQRIQTIKGKVSVLIDESTSLGSITTLIVYLKCETDKNFDPHFVFLELIELPNQWADTIVQHLLKCLSSHGFDDAYLRKHLVAFASDGASVMLGRKSGVAKQLSERYPNILTWHCLNHRLELAVGDTVLDVRDVNHFQAFMDKLYTIYSRSPHTLGRVLSTRWVASSFRTVSAVWHNFDSLSAHFSYAKMDERRSASDRNVYGGLLKRLSSKQFVLDLALMYDALHELALLSESLQKRTTSVTYADRLINRSIRVIDGMGEHPRTKVLAALTAVSEGRLSTVLLGDNPKTVSIDRQQFLRSLSNNLRHRLFTTASGPSVAPEAGADYASLISQLKVLDRESWPPAQTMPTGYGEMEISQLCKRFGLPTLSAINGFRDFIESTGDATPDDLRPLMNCTKVIPCSTAECERGFSEMNLVITPTRTKLLIERVSALMFIHLHGPPLKQWNPEEYVKTWLRCHRSAEDRRMRPASDPRNTTHPDPLWRFI</sequence>
<dbReference type="GO" id="GO:0046983">
    <property type="term" value="F:protein dimerization activity"/>
    <property type="evidence" value="ECO:0007669"/>
    <property type="project" value="InterPro"/>
</dbReference>
<dbReference type="AlphaFoldDB" id="A0AA47MX04"/>
<dbReference type="Proteomes" id="UP001174136">
    <property type="component" value="Unassembled WGS sequence"/>
</dbReference>
<dbReference type="GO" id="GO:0016874">
    <property type="term" value="F:ligase activity"/>
    <property type="evidence" value="ECO:0007669"/>
    <property type="project" value="UniProtKB-KW"/>
</dbReference>
<dbReference type="Pfam" id="PF05699">
    <property type="entry name" value="Dimer_Tnp_hAT"/>
    <property type="match status" value="1"/>
</dbReference>
<dbReference type="InterPro" id="IPR012337">
    <property type="entry name" value="RNaseH-like_sf"/>
</dbReference>
<dbReference type="EMBL" id="JAOPHQ010002288">
    <property type="protein sequence ID" value="KAK0147671.1"/>
    <property type="molecule type" value="Genomic_DNA"/>
</dbReference>
<dbReference type="InterPro" id="IPR008906">
    <property type="entry name" value="HATC_C_dom"/>
</dbReference>
<reference evidence="2" key="1">
    <citation type="journal article" date="2023" name="Front. Mar. Sci.">
        <title>A new Merluccius polli reference genome to investigate the effects of global change in West African waters.</title>
        <authorList>
            <person name="Mateo J.L."/>
            <person name="Blanco-Fernandez C."/>
            <person name="Garcia-Vazquez E."/>
            <person name="Machado-Schiaffino G."/>
        </authorList>
    </citation>
    <scope>NUCLEOTIDE SEQUENCE</scope>
    <source>
        <strain evidence="2">C29</strain>
        <tissue evidence="2">Fin</tissue>
    </source>
</reference>
<name>A0AA47MX04_MERPO</name>